<keyword evidence="4" id="KW-1185">Reference proteome</keyword>
<evidence type="ECO:0000256" key="1">
    <source>
        <dbReference type="SAM" id="MobiDB-lite"/>
    </source>
</evidence>
<feature type="region of interest" description="Disordered" evidence="1">
    <location>
        <begin position="1"/>
        <end position="40"/>
    </location>
</feature>
<evidence type="ECO:0000256" key="2">
    <source>
        <dbReference type="SAM" id="Phobius"/>
    </source>
</evidence>
<sequence>MEAGEVRRRRDRPDSDCEHEALCDEDHGTLPELSGRGAPAAVDGTSAARLFKEEREMKRVVFGFVLAAAAAVLPAAETAPAAGAGIKAVAEEQKPSPDASWRNDFDDPVTLKRDWKFDGSRFLVPRTKFYIGSEPTASQGKVMVVEANKSTGVMLAAPSKVDLEKTPVMRWRWRVLKPIVIKPGETEPDDQAVVLYFGDGTLLKQRCVGYRWEVDTPLESSGLRKYAAGMMTVSHRTVRNGTTPAGEWVVEERNVVEDYRKAYGKMPDSYFIISVGANSQYSGSNSRAEVDFIEFIPVREKKEPGKK</sequence>
<name>A0A844G6U7_9BACT</name>
<evidence type="ECO:0000313" key="4">
    <source>
        <dbReference type="Proteomes" id="UP000435649"/>
    </source>
</evidence>
<accession>A0A844G6U7</accession>
<organism evidence="3 4">
    <name type="scientific">Victivallis lenta</name>
    <dbReference type="NCBI Taxonomy" id="2606640"/>
    <lineage>
        <taxon>Bacteria</taxon>
        <taxon>Pseudomonadati</taxon>
        <taxon>Lentisphaerota</taxon>
        <taxon>Lentisphaeria</taxon>
        <taxon>Victivallales</taxon>
        <taxon>Victivallaceae</taxon>
        <taxon>Victivallis</taxon>
    </lineage>
</organism>
<feature type="transmembrane region" description="Helical" evidence="2">
    <location>
        <begin position="59"/>
        <end position="76"/>
    </location>
</feature>
<keyword evidence="2" id="KW-0812">Transmembrane</keyword>
<evidence type="ECO:0000313" key="3">
    <source>
        <dbReference type="EMBL" id="MST98178.1"/>
    </source>
</evidence>
<protein>
    <submittedName>
        <fullName evidence="3">DUF3047 domain-containing protein</fullName>
    </submittedName>
</protein>
<gene>
    <name evidence="3" type="ORF">FYJ85_14130</name>
</gene>
<comment type="caution">
    <text evidence="3">The sequence shown here is derived from an EMBL/GenBank/DDBJ whole genome shotgun (WGS) entry which is preliminary data.</text>
</comment>
<reference evidence="3 4" key="1">
    <citation type="submission" date="2019-08" db="EMBL/GenBank/DDBJ databases">
        <title>In-depth cultivation of the pig gut microbiome towards novel bacterial diversity and tailored functional studies.</title>
        <authorList>
            <person name="Wylensek D."/>
            <person name="Hitch T.C.A."/>
            <person name="Clavel T."/>
        </authorList>
    </citation>
    <scope>NUCLEOTIDE SEQUENCE [LARGE SCALE GENOMIC DNA]</scope>
    <source>
        <strain evidence="3 4">BBE-744-WT-12</strain>
    </source>
</reference>
<keyword evidence="2" id="KW-1133">Transmembrane helix</keyword>
<proteinExistence type="predicted"/>
<keyword evidence="2" id="KW-0472">Membrane</keyword>
<dbReference type="EMBL" id="VUNS01000016">
    <property type="protein sequence ID" value="MST98178.1"/>
    <property type="molecule type" value="Genomic_DNA"/>
</dbReference>
<dbReference type="Proteomes" id="UP000435649">
    <property type="component" value="Unassembled WGS sequence"/>
</dbReference>
<dbReference type="InterPro" id="IPR021409">
    <property type="entry name" value="DUF3047"/>
</dbReference>
<dbReference type="Pfam" id="PF11249">
    <property type="entry name" value="DUF3047"/>
    <property type="match status" value="1"/>
</dbReference>
<feature type="compositionally biased region" description="Basic and acidic residues" evidence="1">
    <location>
        <begin position="1"/>
        <end position="29"/>
    </location>
</feature>
<dbReference type="AlphaFoldDB" id="A0A844G6U7"/>